<dbReference type="EMBL" id="SRMB01000005">
    <property type="protein sequence ID" value="TGE23033.1"/>
    <property type="molecule type" value="Genomic_DNA"/>
</dbReference>
<comment type="caution">
    <text evidence="2">The sequence shown here is derived from an EMBL/GenBank/DDBJ whole genome shotgun (WGS) entry which is preliminary data.</text>
</comment>
<feature type="transmembrane region" description="Helical" evidence="1">
    <location>
        <begin position="166"/>
        <end position="192"/>
    </location>
</feature>
<feature type="transmembrane region" description="Helical" evidence="1">
    <location>
        <begin position="39"/>
        <end position="62"/>
    </location>
</feature>
<sequence>MQSTYTHTADLRQERDFGKKIGATFEFIAAHFRPLGKCLLYFVLPPALLMGVGLGLVTNVIWNEVGKSINNAAQAGSSPDFFTPVYFSGFAIAALSGLISFILLLVTVYSYVRLVLVHEQVPTPAQVWQDIKSRIGRLIMAFMFLFGIYIMLIALVTGLTALSDSFALLFVVLFPLIIYIMVPLSLYFPVLWLEEGGVWQALLRCFYLIKGKWWSTLGLLFVAGMIQSMLSMLFALPQYAVLFGKMLKIPGLESDVFGVITQCLFVLGIMVTYTIPLLAIVFQYFNLVERREGLGLRSLVDSIGQGPAPVAYNQAYRPDDEGEY</sequence>
<proteinExistence type="predicted"/>
<feature type="transmembrane region" description="Helical" evidence="1">
    <location>
        <begin position="213"/>
        <end position="236"/>
    </location>
</feature>
<keyword evidence="3" id="KW-1185">Reference proteome</keyword>
<keyword evidence="1" id="KW-0472">Membrane</keyword>
<feature type="transmembrane region" description="Helical" evidence="1">
    <location>
        <begin position="138"/>
        <end position="160"/>
    </location>
</feature>
<organism evidence="2 3">
    <name type="scientific">Hymenobacter metallicola</name>
    <dbReference type="NCBI Taxonomy" id="2563114"/>
    <lineage>
        <taxon>Bacteria</taxon>
        <taxon>Pseudomonadati</taxon>
        <taxon>Bacteroidota</taxon>
        <taxon>Cytophagia</taxon>
        <taxon>Cytophagales</taxon>
        <taxon>Hymenobacteraceae</taxon>
        <taxon>Hymenobacter</taxon>
    </lineage>
</organism>
<protein>
    <recommendedName>
        <fullName evidence="4">Glycerophosphoryl diester phosphodiesterase membrane domain-containing protein</fullName>
    </recommendedName>
</protein>
<gene>
    <name evidence="2" type="ORF">E5K02_22020</name>
</gene>
<dbReference type="OrthoDB" id="1049480at2"/>
<evidence type="ECO:0000313" key="2">
    <source>
        <dbReference type="EMBL" id="TGE23033.1"/>
    </source>
</evidence>
<keyword evidence="1" id="KW-1133">Transmembrane helix</keyword>
<evidence type="ECO:0000313" key="3">
    <source>
        <dbReference type="Proteomes" id="UP000298471"/>
    </source>
</evidence>
<reference evidence="2 3" key="1">
    <citation type="submission" date="2019-04" db="EMBL/GenBank/DDBJ databases">
        <authorList>
            <person name="Feng G."/>
            <person name="Zhang J."/>
            <person name="Zhu H."/>
        </authorList>
    </citation>
    <scope>NUCLEOTIDE SEQUENCE [LARGE SCALE GENOMIC DNA]</scope>
    <source>
        <strain evidence="2 3">9PBR-1</strain>
    </source>
</reference>
<evidence type="ECO:0000256" key="1">
    <source>
        <dbReference type="SAM" id="Phobius"/>
    </source>
</evidence>
<keyword evidence="1" id="KW-0812">Transmembrane</keyword>
<evidence type="ECO:0008006" key="4">
    <source>
        <dbReference type="Google" id="ProtNLM"/>
    </source>
</evidence>
<feature type="transmembrane region" description="Helical" evidence="1">
    <location>
        <begin position="85"/>
        <end position="112"/>
    </location>
</feature>
<accession>A0A4Z0Q1I4</accession>
<feature type="transmembrane region" description="Helical" evidence="1">
    <location>
        <begin position="256"/>
        <end position="282"/>
    </location>
</feature>
<dbReference type="Proteomes" id="UP000298471">
    <property type="component" value="Unassembled WGS sequence"/>
</dbReference>
<dbReference type="AlphaFoldDB" id="A0A4Z0Q1I4"/>
<dbReference type="RefSeq" id="WP_135398009.1">
    <property type="nucleotide sequence ID" value="NZ_SRMB01000005.1"/>
</dbReference>
<name>A0A4Z0Q1I4_9BACT</name>